<reference evidence="2" key="1">
    <citation type="thesis" date="2020" institute="Technische Universitat Dresden" country="Dresden, Germany">
        <title>The Agarolytic System of Microbulbifer elongatus PORT2, Isolated from Batu Karas, Pangandaran West Java Indonesia.</title>
        <authorList>
            <person name="Anggraeni S.R."/>
        </authorList>
    </citation>
    <scope>NUCLEOTIDE SEQUENCE</scope>
    <source>
        <strain evidence="2">PORT2</strain>
    </source>
</reference>
<sequence>MKYPPSSSTSPVTAKSAIGVIIRDKKARLIYEKNSEHLIYPASITKLLTALTAIEIIVKNNISPITSVEVAESDDIEGSGRNLKPGDRLSFLDCIANLLISSSNMSANVIAREMGGILVARGRDSKSAPIDCFIHEMNRVARELRMKNAYFINAHGLANKAQRCSARDLSLLVRKCSENTIIRGLWNKLRYTIPVHGENAREIPIKSSFIFSTLSEVPEINIPQFRGGKSGALWPSYFNLAAVSALNPGTTLISVTAGSPSPKERYNDYLSMVRLGQELTASEQTTPSS</sequence>
<dbReference type="PANTHER" id="PTHR21581">
    <property type="entry name" value="D-ALANYL-D-ALANINE CARBOXYPEPTIDASE"/>
    <property type="match status" value="1"/>
</dbReference>
<keyword evidence="2" id="KW-0378">Hydrolase</keyword>
<dbReference type="RefSeq" id="WP_255872766.1">
    <property type="nucleotide sequence ID" value="NZ_JACASI010000001.1"/>
</dbReference>
<gene>
    <name evidence="2" type="ORF">HXX02_00075</name>
</gene>
<accession>A0ABT1NV92</accession>
<dbReference type="EMBL" id="JACASI010000001">
    <property type="protein sequence ID" value="MCQ3827831.1"/>
    <property type="molecule type" value="Genomic_DNA"/>
</dbReference>
<keyword evidence="3" id="KW-1185">Reference proteome</keyword>
<dbReference type="PANTHER" id="PTHR21581:SF6">
    <property type="entry name" value="TRAFFICKING PROTEIN PARTICLE COMPLEX SUBUNIT 12"/>
    <property type="match status" value="1"/>
</dbReference>
<proteinExistence type="predicted"/>
<evidence type="ECO:0000259" key="1">
    <source>
        <dbReference type="Pfam" id="PF00768"/>
    </source>
</evidence>
<keyword evidence="2" id="KW-0121">Carboxypeptidase</keyword>
<evidence type="ECO:0000313" key="2">
    <source>
        <dbReference type="EMBL" id="MCQ3827831.1"/>
    </source>
</evidence>
<protein>
    <submittedName>
        <fullName evidence="2">D-alanyl-D-alanine carboxypeptidase</fullName>
    </submittedName>
</protein>
<dbReference type="Proteomes" id="UP001205566">
    <property type="component" value="Unassembled WGS sequence"/>
</dbReference>
<keyword evidence="2" id="KW-0645">Protease</keyword>
<name>A0ABT1NV92_9GAMM</name>
<organism evidence="2 3">
    <name type="scientific">Microbulbifer elongatus</name>
    <dbReference type="NCBI Taxonomy" id="86173"/>
    <lineage>
        <taxon>Bacteria</taxon>
        <taxon>Pseudomonadati</taxon>
        <taxon>Pseudomonadota</taxon>
        <taxon>Gammaproteobacteria</taxon>
        <taxon>Cellvibrionales</taxon>
        <taxon>Microbulbiferaceae</taxon>
        <taxon>Microbulbifer</taxon>
    </lineage>
</organism>
<feature type="domain" description="Peptidase S11 D-alanyl-D-alanine carboxypeptidase A N-terminal" evidence="1">
    <location>
        <begin position="11"/>
        <end position="178"/>
    </location>
</feature>
<dbReference type="InterPro" id="IPR012338">
    <property type="entry name" value="Beta-lactam/transpept-like"/>
</dbReference>
<dbReference type="GO" id="GO:0004180">
    <property type="term" value="F:carboxypeptidase activity"/>
    <property type="evidence" value="ECO:0007669"/>
    <property type="project" value="UniProtKB-KW"/>
</dbReference>
<dbReference type="InterPro" id="IPR001967">
    <property type="entry name" value="Peptidase_S11_N"/>
</dbReference>
<evidence type="ECO:0000313" key="3">
    <source>
        <dbReference type="Proteomes" id="UP001205566"/>
    </source>
</evidence>
<dbReference type="Gene3D" id="3.40.710.10">
    <property type="entry name" value="DD-peptidase/beta-lactamase superfamily"/>
    <property type="match status" value="1"/>
</dbReference>
<dbReference type="SUPFAM" id="SSF56601">
    <property type="entry name" value="beta-lactamase/transpeptidase-like"/>
    <property type="match status" value="1"/>
</dbReference>
<comment type="caution">
    <text evidence="2">The sequence shown here is derived from an EMBL/GenBank/DDBJ whole genome shotgun (WGS) entry which is preliminary data.</text>
</comment>
<dbReference type="Pfam" id="PF00768">
    <property type="entry name" value="Peptidase_S11"/>
    <property type="match status" value="1"/>
</dbReference>